<sequence length="48" mass="5311">MSKNKKIGNKHLNNVQEKLSNAVNSVNGNNQNQNHNAKKEGLGPNTKR</sequence>
<keyword evidence="3" id="KW-1185">Reference proteome</keyword>
<evidence type="ECO:0000256" key="1">
    <source>
        <dbReference type="SAM" id="MobiDB-lite"/>
    </source>
</evidence>
<organism evidence="2 3">
    <name type="scientific">Clostridium algifaecis</name>
    <dbReference type="NCBI Taxonomy" id="1472040"/>
    <lineage>
        <taxon>Bacteria</taxon>
        <taxon>Bacillati</taxon>
        <taxon>Bacillota</taxon>
        <taxon>Clostridia</taxon>
        <taxon>Eubacteriales</taxon>
        <taxon>Clostridiaceae</taxon>
        <taxon>Clostridium</taxon>
    </lineage>
</organism>
<evidence type="ECO:0000313" key="2">
    <source>
        <dbReference type="EMBL" id="MBP2033291.1"/>
    </source>
</evidence>
<dbReference type="Proteomes" id="UP001519307">
    <property type="component" value="Unassembled WGS sequence"/>
</dbReference>
<evidence type="ECO:0000313" key="3">
    <source>
        <dbReference type="Proteomes" id="UP001519307"/>
    </source>
</evidence>
<comment type="caution">
    <text evidence="2">The sequence shown here is derived from an EMBL/GenBank/DDBJ whole genome shotgun (WGS) entry which is preliminary data.</text>
</comment>
<proteinExistence type="predicted"/>
<reference evidence="2 3" key="1">
    <citation type="submission" date="2021-03" db="EMBL/GenBank/DDBJ databases">
        <title>Genomic Encyclopedia of Type Strains, Phase IV (KMG-IV): sequencing the most valuable type-strain genomes for metagenomic binning, comparative biology and taxonomic classification.</title>
        <authorList>
            <person name="Goeker M."/>
        </authorList>
    </citation>
    <scope>NUCLEOTIDE SEQUENCE [LARGE SCALE GENOMIC DNA]</scope>
    <source>
        <strain evidence="2 3">DSM 28783</strain>
    </source>
</reference>
<accession>A0ABS4KV74</accession>
<protein>
    <recommendedName>
        <fullName evidence="4">Small, acid-soluble spore protein, alpha/beta type</fullName>
    </recommendedName>
</protein>
<dbReference type="RefSeq" id="WP_209702444.1">
    <property type="nucleotide sequence ID" value="NZ_JAGGLM010000012.1"/>
</dbReference>
<feature type="compositionally biased region" description="Low complexity" evidence="1">
    <location>
        <begin position="20"/>
        <end position="35"/>
    </location>
</feature>
<evidence type="ECO:0008006" key="4">
    <source>
        <dbReference type="Google" id="ProtNLM"/>
    </source>
</evidence>
<name>A0ABS4KV74_9CLOT</name>
<dbReference type="EMBL" id="JAGGLM010000012">
    <property type="protein sequence ID" value="MBP2033291.1"/>
    <property type="molecule type" value="Genomic_DNA"/>
</dbReference>
<gene>
    <name evidence="2" type="ORF">J2Z42_001994</name>
</gene>
<feature type="region of interest" description="Disordered" evidence="1">
    <location>
        <begin position="1"/>
        <end position="48"/>
    </location>
</feature>